<gene>
    <name evidence="1" type="ORF">BDY19DRAFT_931938</name>
</gene>
<feature type="non-terminal residue" evidence="1">
    <location>
        <position position="242"/>
    </location>
</feature>
<keyword evidence="2" id="KW-1185">Reference proteome</keyword>
<evidence type="ECO:0000313" key="1">
    <source>
        <dbReference type="EMBL" id="KAI0091729.1"/>
    </source>
</evidence>
<comment type="caution">
    <text evidence="1">The sequence shown here is derived from an EMBL/GenBank/DDBJ whole genome shotgun (WGS) entry which is preliminary data.</text>
</comment>
<protein>
    <submittedName>
        <fullName evidence="1">Uncharacterized protein</fullName>
    </submittedName>
</protein>
<dbReference type="Proteomes" id="UP001055072">
    <property type="component" value="Unassembled WGS sequence"/>
</dbReference>
<reference evidence="1" key="1">
    <citation type="journal article" date="2021" name="Environ. Microbiol.">
        <title>Gene family expansions and transcriptome signatures uncover fungal adaptations to wood decay.</title>
        <authorList>
            <person name="Hage H."/>
            <person name="Miyauchi S."/>
            <person name="Viragh M."/>
            <person name="Drula E."/>
            <person name="Min B."/>
            <person name="Chaduli D."/>
            <person name="Navarro D."/>
            <person name="Favel A."/>
            <person name="Norest M."/>
            <person name="Lesage-Meessen L."/>
            <person name="Balint B."/>
            <person name="Merenyi Z."/>
            <person name="de Eugenio L."/>
            <person name="Morin E."/>
            <person name="Martinez A.T."/>
            <person name="Baldrian P."/>
            <person name="Stursova M."/>
            <person name="Martinez M.J."/>
            <person name="Novotny C."/>
            <person name="Magnuson J.K."/>
            <person name="Spatafora J.W."/>
            <person name="Maurice S."/>
            <person name="Pangilinan J."/>
            <person name="Andreopoulos W."/>
            <person name="LaButti K."/>
            <person name="Hundley H."/>
            <person name="Na H."/>
            <person name="Kuo A."/>
            <person name="Barry K."/>
            <person name="Lipzen A."/>
            <person name="Henrissat B."/>
            <person name="Riley R."/>
            <person name="Ahrendt S."/>
            <person name="Nagy L.G."/>
            <person name="Grigoriev I.V."/>
            <person name="Martin F."/>
            <person name="Rosso M.N."/>
        </authorList>
    </citation>
    <scope>NUCLEOTIDE SEQUENCE</scope>
    <source>
        <strain evidence="1">CBS 384.51</strain>
    </source>
</reference>
<sequence>MPPSWNQYNSQHTSHNTTGPNQSSREFRYGENRSPPRCMCEKCIPSSVKFQALSARLDKCITIKNFRNILFTIFATRLLYNVFSHPTPGDMVGGLISDASHAASDAFSFMIIGPFSLGRWFFVWFFRQAMLLFKDCLASLSFLLILLRIALRLAGAYVLYLIWPIIAMIFVVYPLGKFLQLLEPKQGRKDENVLFDDLLEQALREAFRKQMAEARAEEEERCRKGEKGNAARGRGKRRRGGK</sequence>
<name>A0ACB8UBW2_9APHY</name>
<evidence type="ECO:0000313" key="2">
    <source>
        <dbReference type="Proteomes" id="UP001055072"/>
    </source>
</evidence>
<dbReference type="EMBL" id="MU274905">
    <property type="protein sequence ID" value="KAI0091729.1"/>
    <property type="molecule type" value="Genomic_DNA"/>
</dbReference>
<organism evidence="1 2">
    <name type="scientific">Irpex rosettiformis</name>
    <dbReference type="NCBI Taxonomy" id="378272"/>
    <lineage>
        <taxon>Eukaryota</taxon>
        <taxon>Fungi</taxon>
        <taxon>Dikarya</taxon>
        <taxon>Basidiomycota</taxon>
        <taxon>Agaricomycotina</taxon>
        <taxon>Agaricomycetes</taxon>
        <taxon>Polyporales</taxon>
        <taxon>Irpicaceae</taxon>
        <taxon>Irpex</taxon>
    </lineage>
</organism>
<proteinExistence type="predicted"/>
<accession>A0ACB8UBW2</accession>